<evidence type="ECO:0000259" key="1">
    <source>
        <dbReference type="Pfam" id="PF08044"/>
    </source>
</evidence>
<dbReference type="PANTHER" id="PTHR40763">
    <property type="entry name" value="MEMBRANE PROTEIN-RELATED"/>
    <property type="match status" value="1"/>
</dbReference>
<dbReference type="PANTHER" id="PTHR40763:SF4">
    <property type="entry name" value="DUF1707 DOMAIN-CONTAINING PROTEIN"/>
    <property type="match status" value="1"/>
</dbReference>
<dbReference type="Pfam" id="PF08044">
    <property type="entry name" value="DUF1707"/>
    <property type="match status" value="1"/>
</dbReference>
<dbReference type="Pfam" id="PF09922">
    <property type="entry name" value="LiaF-like_C"/>
    <property type="match status" value="1"/>
</dbReference>
<feature type="domain" description="DUF1707" evidence="1">
    <location>
        <begin position="9"/>
        <end position="60"/>
    </location>
</feature>
<dbReference type="RefSeq" id="WP_161483450.1">
    <property type="nucleotide sequence ID" value="NZ_WXEW01000011.1"/>
</dbReference>
<dbReference type="Proteomes" id="UP000479526">
    <property type="component" value="Unassembled WGS sequence"/>
</dbReference>
<protein>
    <submittedName>
        <fullName evidence="3">DUF1707 domain-containing protein</fullName>
    </submittedName>
</protein>
<gene>
    <name evidence="3" type="ORF">GT755_32760</name>
</gene>
<dbReference type="AlphaFoldDB" id="A0A7C9NMK2"/>
<dbReference type="EMBL" id="WXEW01000011">
    <property type="protein sequence ID" value="NAS26432.1"/>
    <property type="molecule type" value="Genomic_DNA"/>
</dbReference>
<reference evidence="3 4" key="1">
    <citation type="submission" date="2020-01" db="EMBL/GenBank/DDBJ databases">
        <title>Herbidospora sp. NEAU-GS84 nov., a novel actinomycete isolated from soil.</title>
        <authorList>
            <person name="Han L."/>
        </authorList>
    </citation>
    <scope>NUCLEOTIDE SEQUENCE [LARGE SCALE GENOMIC DNA]</scope>
    <source>
        <strain evidence="3 4">NEAU-GS84</strain>
    </source>
</reference>
<proteinExistence type="predicted"/>
<evidence type="ECO:0000259" key="2">
    <source>
        <dbReference type="Pfam" id="PF09922"/>
    </source>
</evidence>
<dbReference type="InterPro" id="IPR012551">
    <property type="entry name" value="DUF1707_SHOCT-like"/>
</dbReference>
<evidence type="ECO:0000313" key="3">
    <source>
        <dbReference type="EMBL" id="NAS26432.1"/>
    </source>
</evidence>
<keyword evidence="4" id="KW-1185">Reference proteome</keyword>
<name>A0A7C9NMK2_9ACTN</name>
<organism evidence="3 4">
    <name type="scientific">Herbidospora solisilvae</name>
    <dbReference type="NCBI Taxonomy" id="2696284"/>
    <lineage>
        <taxon>Bacteria</taxon>
        <taxon>Bacillati</taxon>
        <taxon>Actinomycetota</taxon>
        <taxon>Actinomycetes</taxon>
        <taxon>Streptosporangiales</taxon>
        <taxon>Streptosporangiaceae</taxon>
        <taxon>Herbidospora</taxon>
    </lineage>
</organism>
<accession>A0A7C9NMK2</accession>
<sequence length="187" mass="20001">MTTEDPGQRASDADRDRVAAIIAEGLATGRLTTAEHADRLEATYGAVTMGELVPITKDLPSTVANTAPADVGRKSITAAFSKVIKNGRWVPGRHLRLQARFGALIIDLSDAVLPGREITVDISAAFSKVIIRVPDNANVIDDGSAVFAKRVVSGGEKDDGPVIRVTGNAAFSKVIVSRKVWDWNLRR</sequence>
<feature type="domain" description="Cell wall-active antibiotics response LiaF-like C-terminal" evidence="2">
    <location>
        <begin position="94"/>
        <end position="157"/>
    </location>
</feature>
<comment type="caution">
    <text evidence="3">The sequence shown here is derived from an EMBL/GenBank/DDBJ whole genome shotgun (WGS) entry which is preliminary data.</text>
</comment>
<dbReference type="InterPro" id="IPR024425">
    <property type="entry name" value="LiaF-like_C"/>
</dbReference>
<evidence type="ECO:0000313" key="4">
    <source>
        <dbReference type="Proteomes" id="UP000479526"/>
    </source>
</evidence>